<reference evidence="15 16" key="1">
    <citation type="journal article" date="2014" name="Nat. Commun.">
        <title>Klebsormidium flaccidum genome reveals primary factors for plant terrestrial adaptation.</title>
        <authorList>
            <person name="Hori K."/>
            <person name="Maruyama F."/>
            <person name="Fujisawa T."/>
            <person name="Togashi T."/>
            <person name="Yamamoto N."/>
            <person name="Seo M."/>
            <person name="Sato S."/>
            <person name="Yamada T."/>
            <person name="Mori H."/>
            <person name="Tajima N."/>
            <person name="Moriyama T."/>
            <person name="Ikeuchi M."/>
            <person name="Watanabe M."/>
            <person name="Wada H."/>
            <person name="Kobayashi K."/>
            <person name="Saito M."/>
            <person name="Masuda T."/>
            <person name="Sasaki-Sekimoto Y."/>
            <person name="Mashiguchi K."/>
            <person name="Awai K."/>
            <person name="Shimojima M."/>
            <person name="Masuda S."/>
            <person name="Iwai M."/>
            <person name="Nobusawa T."/>
            <person name="Narise T."/>
            <person name="Kondo S."/>
            <person name="Saito H."/>
            <person name="Sato R."/>
            <person name="Murakawa M."/>
            <person name="Ihara Y."/>
            <person name="Oshima-Yamada Y."/>
            <person name="Ohtaka K."/>
            <person name="Satoh M."/>
            <person name="Sonobe K."/>
            <person name="Ishii M."/>
            <person name="Ohtani R."/>
            <person name="Kanamori-Sato M."/>
            <person name="Honoki R."/>
            <person name="Miyazaki D."/>
            <person name="Mochizuki H."/>
            <person name="Umetsu J."/>
            <person name="Higashi K."/>
            <person name="Shibata D."/>
            <person name="Kamiya Y."/>
            <person name="Sato N."/>
            <person name="Nakamura Y."/>
            <person name="Tabata S."/>
            <person name="Ida S."/>
            <person name="Kurokawa K."/>
            <person name="Ohta H."/>
        </authorList>
    </citation>
    <scope>NUCLEOTIDE SEQUENCE [LARGE SCALE GENOMIC DNA]</scope>
    <source>
        <strain evidence="15 16">NIES-2285</strain>
    </source>
</reference>
<dbReference type="GO" id="GO:0030490">
    <property type="term" value="P:maturation of SSU-rRNA"/>
    <property type="evidence" value="ECO:0007669"/>
    <property type="project" value="InterPro"/>
</dbReference>
<dbReference type="PROSITE" id="PS51192">
    <property type="entry name" value="HELICASE_ATP_BIND_1"/>
    <property type="match status" value="1"/>
</dbReference>
<sequence>MEKELFAGLHFDRRRFKKEIELFNKAPAPGSSASQPITLDFTAAPKSSLTGAERPLKRAKVQAETGVELAGGKAPERAGGSKKKRKGAPIPDLPDDGSVRIFGTSGGASPAAKAADDAGLLPKSKTTNDERVALLRKEFKIKVAPSQGVPAPLANFSELRTLFSCPRYLLNNLAESGYSEPTPIQRQAIPAMLKGLEVFACAPTGSGKTVAFLLPILLSLKAPSKDGVHAIILNPTRELALQTHRELKKLIQGRKFRARIMTKATATSVDFAASPCDILVSTPLRLDHLVKEQKIDLSRVQHLVLDEADKLFEMGFVEQIDGIVAACIRPGIQRALFSATLPDTVEELARSIMHDPVRIVVGDRNSASKTVKQKLVYVGSEEGKLLAIRQMFQQGLHPPVLVFVQSKDRAKELHKELAYDGVKVDAIHADRTQAQREHAVDSFRAGGTWVLIATDLMGRGMDFKGVNHVVNYDFPPSIASYIHRIGRSGRAGRPGEATTFYTEDDTPMLRSIANVMKASGCEVPDWLLALPKQGRHRKNHVPKRKPISTVPRAEIQAAKRKREMIAGSKRRKAKAAQSAPA</sequence>
<protein>
    <recommendedName>
        <fullName evidence="1">RNA helicase</fullName>
        <ecNumber evidence="1">3.6.4.13</ecNumber>
    </recommendedName>
</protein>
<evidence type="ECO:0000259" key="12">
    <source>
        <dbReference type="PROSITE" id="PS51192"/>
    </source>
</evidence>
<feature type="compositionally biased region" description="Basic residues" evidence="11">
    <location>
        <begin position="535"/>
        <end position="546"/>
    </location>
</feature>
<dbReference type="PANTHER" id="PTHR47959:SF15">
    <property type="entry name" value="RNA HELICASE"/>
    <property type="match status" value="1"/>
</dbReference>
<dbReference type="GO" id="GO:0005829">
    <property type="term" value="C:cytosol"/>
    <property type="evidence" value="ECO:0000318"/>
    <property type="project" value="GO_Central"/>
</dbReference>
<dbReference type="GO" id="GO:0005524">
    <property type="term" value="F:ATP binding"/>
    <property type="evidence" value="ECO:0007669"/>
    <property type="project" value="UniProtKB-KW"/>
</dbReference>
<feature type="region of interest" description="Disordered" evidence="11">
    <location>
        <begin position="535"/>
        <end position="581"/>
    </location>
</feature>
<dbReference type="InterPro" id="IPR011545">
    <property type="entry name" value="DEAD/DEAH_box_helicase_dom"/>
</dbReference>
<keyword evidence="3 10" id="KW-0378">Hydrolase</keyword>
<dbReference type="PROSITE" id="PS00039">
    <property type="entry name" value="DEAD_ATP_HELICASE"/>
    <property type="match status" value="1"/>
</dbReference>
<dbReference type="InterPro" id="IPR044764">
    <property type="entry name" value="DDX52/Rok1_DEADc"/>
</dbReference>
<evidence type="ECO:0000256" key="3">
    <source>
        <dbReference type="ARBA" id="ARBA00022801"/>
    </source>
</evidence>
<dbReference type="InterPro" id="IPR027417">
    <property type="entry name" value="P-loop_NTPase"/>
</dbReference>
<dbReference type="AlphaFoldDB" id="A0A1Y1HMW3"/>
<keyword evidence="6" id="KW-0694">RNA-binding</keyword>
<dbReference type="InterPro" id="IPR000629">
    <property type="entry name" value="RNA-helicase_DEAD-box_CS"/>
</dbReference>
<dbReference type="EMBL" id="DF236972">
    <property type="protein sequence ID" value="GAQ79052.1"/>
    <property type="molecule type" value="Genomic_DNA"/>
</dbReference>
<dbReference type="SMART" id="SM00487">
    <property type="entry name" value="DEXDc"/>
    <property type="match status" value="1"/>
</dbReference>
<evidence type="ECO:0000256" key="8">
    <source>
        <dbReference type="ARBA" id="ARBA00047984"/>
    </source>
</evidence>
<evidence type="ECO:0000256" key="11">
    <source>
        <dbReference type="SAM" id="MobiDB-lite"/>
    </source>
</evidence>
<evidence type="ECO:0000256" key="5">
    <source>
        <dbReference type="ARBA" id="ARBA00022840"/>
    </source>
</evidence>
<dbReference type="PROSITE" id="PS51195">
    <property type="entry name" value="Q_MOTIF"/>
    <property type="match status" value="1"/>
</dbReference>
<dbReference type="GO" id="GO:0003723">
    <property type="term" value="F:RNA binding"/>
    <property type="evidence" value="ECO:0007669"/>
    <property type="project" value="UniProtKB-KW"/>
</dbReference>
<feature type="domain" description="Helicase C-terminal" evidence="13">
    <location>
        <begin position="370"/>
        <end position="531"/>
    </location>
</feature>
<dbReference type="CDD" id="cd18787">
    <property type="entry name" value="SF2_C_DEAD"/>
    <property type="match status" value="1"/>
</dbReference>
<evidence type="ECO:0000256" key="2">
    <source>
        <dbReference type="ARBA" id="ARBA00022741"/>
    </source>
</evidence>
<dbReference type="Proteomes" id="UP000054558">
    <property type="component" value="Unassembled WGS sequence"/>
</dbReference>
<dbReference type="CDD" id="cd17957">
    <property type="entry name" value="DEADc_DDX52"/>
    <property type="match status" value="1"/>
</dbReference>
<evidence type="ECO:0000313" key="16">
    <source>
        <dbReference type="Proteomes" id="UP000054558"/>
    </source>
</evidence>
<dbReference type="GO" id="GO:0016787">
    <property type="term" value="F:hydrolase activity"/>
    <property type="evidence" value="ECO:0007669"/>
    <property type="project" value="UniProtKB-KW"/>
</dbReference>
<dbReference type="EC" id="3.6.4.13" evidence="1"/>
<dbReference type="Gene3D" id="3.40.50.300">
    <property type="entry name" value="P-loop containing nucleotide triphosphate hydrolases"/>
    <property type="match status" value="2"/>
</dbReference>
<dbReference type="SMART" id="SM00490">
    <property type="entry name" value="HELICc"/>
    <property type="match status" value="1"/>
</dbReference>
<evidence type="ECO:0000256" key="1">
    <source>
        <dbReference type="ARBA" id="ARBA00012552"/>
    </source>
</evidence>
<proteinExistence type="inferred from homology"/>
<comment type="catalytic activity">
    <reaction evidence="8">
        <text>ATP + H2O = ADP + phosphate + H(+)</text>
        <dbReference type="Rhea" id="RHEA:13065"/>
        <dbReference type="ChEBI" id="CHEBI:15377"/>
        <dbReference type="ChEBI" id="CHEBI:15378"/>
        <dbReference type="ChEBI" id="CHEBI:30616"/>
        <dbReference type="ChEBI" id="CHEBI:43474"/>
        <dbReference type="ChEBI" id="CHEBI:456216"/>
        <dbReference type="EC" id="3.6.4.13"/>
    </reaction>
</comment>
<dbReference type="InterPro" id="IPR050079">
    <property type="entry name" value="DEAD_box_RNA_helicase"/>
</dbReference>
<dbReference type="InterPro" id="IPR001650">
    <property type="entry name" value="Helicase_C-like"/>
</dbReference>
<evidence type="ECO:0000313" key="15">
    <source>
        <dbReference type="EMBL" id="GAQ79052.1"/>
    </source>
</evidence>
<feature type="compositionally biased region" description="Basic residues" evidence="11">
    <location>
        <begin position="558"/>
        <end position="574"/>
    </location>
</feature>
<evidence type="ECO:0000256" key="10">
    <source>
        <dbReference type="RuleBase" id="RU000492"/>
    </source>
</evidence>
<evidence type="ECO:0000256" key="6">
    <source>
        <dbReference type="ARBA" id="ARBA00022884"/>
    </source>
</evidence>
<keyword evidence="16" id="KW-1185">Reference proteome</keyword>
<dbReference type="SUPFAM" id="SSF52540">
    <property type="entry name" value="P-loop containing nucleoside triphosphate hydrolases"/>
    <property type="match status" value="1"/>
</dbReference>
<feature type="region of interest" description="Disordered" evidence="11">
    <location>
        <begin position="44"/>
        <end position="97"/>
    </location>
</feature>
<dbReference type="STRING" id="105231.A0A1Y1HMW3"/>
<evidence type="ECO:0000256" key="4">
    <source>
        <dbReference type="ARBA" id="ARBA00022806"/>
    </source>
</evidence>
<dbReference type="PANTHER" id="PTHR47959">
    <property type="entry name" value="ATP-DEPENDENT RNA HELICASE RHLE-RELATED"/>
    <property type="match status" value="1"/>
</dbReference>
<dbReference type="GO" id="GO:0003724">
    <property type="term" value="F:RNA helicase activity"/>
    <property type="evidence" value="ECO:0000318"/>
    <property type="project" value="GO_Central"/>
</dbReference>
<evidence type="ECO:0000259" key="14">
    <source>
        <dbReference type="PROSITE" id="PS51195"/>
    </source>
</evidence>
<keyword evidence="2 10" id="KW-0547">Nucleotide-binding</keyword>
<keyword evidence="4 10" id="KW-0347">Helicase</keyword>
<dbReference type="OrthoDB" id="360161at2759"/>
<dbReference type="Pfam" id="PF00271">
    <property type="entry name" value="Helicase_C"/>
    <property type="match status" value="1"/>
</dbReference>
<dbReference type="Pfam" id="PF00270">
    <property type="entry name" value="DEAD"/>
    <property type="match status" value="1"/>
</dbReference>
<dbReference type="OMA" id="EMAHSIM"/>
<dbReference type="PROSITE" id="PS51194">
    <property type="entry name" value="HELICASE_CTER"/>
    <property type="match status" value="1"/>
</dbReference>
<accession>A0A1Y1HMW3</accession>
<evidence type="ECO:0000259" key="13">
    <source>
        <dbReference type="PROSITE" id="PS51194"/>
    </source>
</evidence>
<keyword evidence="5 10" id="KW-0067">ATP-binding</keyword>
<dbReference type="InterPro" id="IPR014001">
    <property type="entry name" value="Helicase_ATP-bd"/>
</dbReference>
<evidence type="ECO:0000256" key="9">
    <source>
        <dbReference type="PROSITE-ProRule" id="PRU00552"/>
    </source>
</evidence>
<feature type="short sequence motif" description="Q motif" evidence="9">
    <location>
        <begin position="158"/>
        <end position="186"/>
    </location>
</feature>
<feature type="domain" description="DEAD-box RNA helicase Q" evidence="14">
    <location>
        <begin position="158"/>
        <end position="186"/>
    </location>
</feature>
<name>A0A1Y1HMW3_KLENI</name>
<evidence type="ECO:0000256" key="7">
    <source>
        <dbReference type="ARBA" id="ARBA00024355"/>
    </source>
</evidence>
<dbReference type="InterPro" id="IPR014014">
    <property type="entry name" value="RNA_helicase_DEAD_Q_motif"/>
</dbReference>
<feature type="domain" description="Helicase ATP-binding" evidence="12">
    <location>
        <begin position="189"/>
        <end position="359"/>
    </location>
</feature>
<comment type="similarity">
    <text evidence="7">Belongs to the DEAD box helicase family. DDX52/ROK1 subfamily.</text>
</comment>
<gene>
    <name evidence="15" type="ORF">KFL_000230310</name>
</gene>
<organism evidence="15 16">
    <name type="scientific">Klebsormidium nitens</name>
    <name type="common">Green alga</name>
    <name type="synonym">Ulothrix nitens</name>
    <dbReference type="NCBI Taxonomy" id="105231"/>
    <lineage>
        <taxon>Eukaryota</taxon>
        <taxon>Viridiplantae</taxon>
        <taxon>Streptophyta</taxon>
        <taxon>Klebsormidiophyceae</taxon>
        <taxon>Klebsormidiales</taxon>
        <taxon>Klebsormidiaceae</taxon>
        <taxon>Klebsormidium</taxon>
    </lineage>
</organism>